<gene>
    <name evidence="5" type="ORF">AMEX_G10307</name>
</gene>
<dbReference type="AlphaFoldDB" id="A0A8T2M131"/>
<dbReference type="GO" id="GO:0070531">
    <property type="term" value="C:BRCA1-A complex"/>
    <property type="evidence" value="ECO:0007669"/>
    <property type="project" value="TreeGrafter"/>
</dbReference>
<dbReference type="Proteomes" id="UP000752171">
    <property type="component" value="Unassembled WGS sequence"/>
</dbReference>
<name>A0A8T2M131_ASTMX</name>
<evidence type="ECO:0000256" key="4">
    <source>
        <dbReference type="SAM" id="MobiDB-lite"/>
    </source>
</evidence>
<evidence type="ECO:0000256" key="2">
    <source>
        <dbReference type="ARBA" id="ARBA00023043"/>
    </source>
</evidence>
<sequence>MSLHKAVLKGDFLEVRRLVESGVEVNRRDAGGRTALMLCCLHDGEDRARGVARTLLMHGGRVGLSDGSGRSALIYAVLYERVGLVRMFLQALDYDLTAHDRTGGTTLDYANQTRNRTIMDLVLQVMRRYGLTSQNSCTQNPQTTDQKIQEPQEPQHQPSTKALLKTKDSKTEVPSGDESSLSIQNPEPGPNSVFRNPLPYRTLPKKLWKIKENVHQRKHQGPQTVSKSTSSKKETESGEESSTSAGNPEPDQYGVFTNPLPYKTLSEKKRMSQETIERTLGPKRQPASKDAPKKDTSKQELSPPVQNPEPGQYGEFTTRLPYRTLSKNLWKSRETIQRTLAVQHQTNPKLMSKVQGFPHIQNPEPGQETVQRKLEPQHQPAFRGASKVAFKVVLEKVQDKTEIKSGDESSPSVQNPEPDMSKNLQPRTTTSKNINRESLQRNLEPKDLQRSVNANERTTHGRSPPLTPRNWRLDFRVLMETLQVQNSPSYRPKAQPRPPAPRRRWRRFPGAERSPVLGRKKSRKMSLGVLDESLQVEKMMRTCRRRCTLAAIPVIRPTKGRSTRVTAQENFRMGGEQKPRKTAGEINLYKMK</sequence>
<evidence type="ECO:0000256" key="1">
    <source>
        <dbReference type="ARBA" id="ARBA00022737"/>
    </source>
</evidence>
<feature type="region of interest" description="Disordered" evidence="4">
    <location>
        <begin position="359"/>
        <end position="382"/>
    </location>
</feature>
<dbReference type="InterPro" id="IPR036770">
    <property type="entry name" value="Ankyrin_rpt-contain_sf"/>
</dbReference>
<evidence type="ECO:0000313" key="6">
    <source>
        <dbReference type="Proteomes" id="UP000752171"/>
    </source>
</evidence>
<feature type="compositionally biased region" description="Polar residues" evidence="4">
    <location>
        <begin position="133"/>
        <end position="146"/>
    </location>
</feature>
<dbReference type="GO" id="GO:0004842">
    <property type="term" value="F:ubiquitin-protein transferase activity"/>
    <property type="evidence" value="ECO:0007669"/>
    <property type="project" value="TreeGrafter"/>
</dbReference>
<dbReference type="SUPFAM" id="SSF48403">
    <property type="entry name" value="Ankyrin repeat"/>
    <property type="match status" value="1"/>
</dbReference>
<dbReference type="Pfam" id="PF13637">
    <property type="entry name" value="Ank_4"/>
    <property type="match status" value="1"/>
</dbReference>
<feature type="region of interest" description="Disordered" evidence="4">
    <location>
        <begin position="133"/>
        <end position="198"/>
    </location>
</feature>
<dbReference type="PANTHER" id="PTHR24171:SF8">
    <property type="entry name" value="BRCA1-ASSOCIATED RING DOMAIN PROTEIN 1"/>
    <property type="match status" value="1"/>
</dbReference>
<feature type="region of interest" description="Disordered" evidence="4">
    <location>
        <begin position="401"/>
        <end position="469"/>
    </location>
</feature>
<proteinExistence type="predicted"/>
<dbReference type="Gene3D" id="1.25.40.20">
    <property type="entry name" value="Ankyrin repeat-containing domain"/>
    <property type="match status" value="1"/>
</dbReference>
<dbReference type="PROSITE" id="PS50088">
    <property type="entry name" value="ANK_REPEAT"/>
    <property type="match status" value="1"/>
</dbReference>
<dbReference type="SMART" id="SM00248">
    <property type="entry name" value="ANK"/>
    <property type="match status" value="2"/>
</dbReference>
<organism evidence="5 6">
    <name type="scientific">Astyanax mexicanus</name>
    <name type="common">Blind cave fish</name>
    <name type="synonym">Astyanax fasciatus mexicanus</name>
    <dbReference type="NCBI Taxonomy" id="7994"/>
    <lineage>
        <taxon>Eukaryota</taxon>
        <taxon>Metazoa</taxon>
        <taxon>Chordata</taxon>
        <taxon>Craniata</taxon>
        <taxon>Vertebrata</taxon>
        <taxon>Euteleostomi</taxon>
        <taxon>Actinopterygii</taxon>
        <taxon>Neopterygii</taxon>
        <taxon>Teleostei</taxon>
        <taxon>Ostariophysi</taxon>
        <taxon>Characiformes</taxon>
        <taxon>Characoidei</taxon>
        <taxon>Acestrorhamphidae</taxon>
        <taxon>Acestrorhamphinae</taxon>
        <taxon>Astyanax</taxon>
    </lineage>
</organism>
<feature type="region of interest" description="Disordered" evidence="4">
    <location>
        <begin position="573"/>
        <end position="592"/>
    </location>
</feature>
<protein>
    <submittedName>
        <fullName evidence="5">Ankyrin repeat domain-containing protein 34C-like</fullName>
    </submittedName>
</protein>
<dbReference type="GO" id="GO:0031436">
    <property type="term" value="C:BRCA1-BARD1 complex"/>
    <property type="evidence" value="ECO:0007669"/>
    <property type="project" value="TreeGrafter"/>
</dbReference>
<accession>A0A8T2M131</accession>
<keyword evidence="2 3" id="KW-0040">ANK repeat</keyword>
<feature type="region of interest" description="Disordered" evidence="4">
    <location>
        <begin position="484"/>
        <end position="524"/>
    </location>
</feature>
<feature type="compositionally biased region" description="Polar residues" evidence="4">
    <location>
        <begin position="422"/>
        <end position="433"/>
    </location>
</feature>
<feature type="repeat" description="ANK" evidence="3">
    <location>
        <begin position="1"/>
        <end position="30"/>
    </location>
</feature>
<evidence type="ECO:0000313" key="5">
    <source>
        <dbReference type="EMBL" id="KAG9275752.1"/>
    </source>
</evidence>
<comment type="caution">
    <text evidence="5">The sequence shown here is derived from an EMBL/GenBank/DDBJ whole genome shotgun (WGS) entry which is preliminary data.</text>
</comment>
<dbReference type="GO" id="GO:0085020">
    <property type="term" value="P:protein K6-linked ubiquitination"/>
    <property type="evidence" value="ECO:0007669"/>
    <property type="project" value="TreeGrafter"/>
</dbReference>
<dbReference type="InterPro" id="IPR002110">
    <property type="entry name" value="Ankyrin_rpt"/>
</dbReference>
<feature type="compositionally biased region" description="Basic and acidic residues" evidence="4">
    <location>
        <begin position="265"/>
        <end position="277"/>
    </location>
</feature>
<dbReference type="PANTHER" id="PTHR24171">
    <property type="entry name" value="ANKYRIN REPEAT DOMAIN-CONTAINING PROTEIN 39-RELATED"/>
    <property type="match status" value="1"/>
</dbReference>
<reference evidence="5 6" key="1">
    <citation type="submission" date="2021-07" db="EMBL/GenBank/DDBJ databases">
        <authorList>
            <person name="Imarazene B."/>
            <person name="Zahm M."/>
            <person name="Klopp C."/>
            <person name="Cabau C."/>
            <person name="Beille S."/>
            <person name="Jouanno E."/>
            <person name="Castinel A."/>
            <person name="Lluch J."/>
            <person name="Gil L."/>
            <person name="Kuchtly C."/>
            <person name="Lopez Roques C."/>
            <person name="Donnadieu C."/>
            <person name="Parrinello H."/>
            <person name="Journot L."/>
            <person name="Du K."/>
            <person name="Schartl M."/>
            <person name="Retaux S."/>
            <person name="Guiguen Y."/>
        </authorList>
    </citation>
    <scope>NUCLEOTIDE SEQUENCE [LARGE SCALE GENOMIC DNA]</scope>
    <source>
        <strain evidence="5">Pach_M1</strain>
        <tissue evidence="5">Testis</tissue>
    </source>
</reference>
<feature type="compositionally biased region" description="Basic and acidic residues" evidence="4">
    <location>
        <begin position="434"/>
        <end position="449"/>
    </location>
</feature>
<evidence type="ECO:0000256" key="3">
    <source>
        <dbReference type="PROSITE-ProRule" id="PRU00023"/>
    </source>
</evidence>
<dbReference type="EMBL" id="JAICCE010000007">
    <property type="protein sequence ID" value="KAG9275752.1"/>
    <property type="molecule type" value="Genomic_DNA"/>
</dbReference>
<feature type="region of interest" description="Disordered" evidence="4">
    <location>
        <begin position="213"/>
        <end position="316"/>
    </location>
</feature>
<keyword evidence="1" id="KW-0677">Repeat</keyword>